<dbReference type="Proteomes" id="UP000248924">
    <property type="component" value="Unassembled WGS sequence"/>
</dbReference>
<reference evidence="1 2" key="1">
    <citation type="submission" date="2018-01" db="EMBL/GenBank/DDBJ databases">
        <title>Draft genome sequence of Jishengella sp. NA12.</title>
        <authorList>
            <person name="Sahin N."/>
            <person name="Ay H."/>
            <person name="Saygin H."/>
        </authorList>
    </citation>
    <scope>NUCLEOTIDE SEQUENCE [LARGE SCALE GENOMIC DNA]</scope>
    <source>
        <strain evidence="1 2">NA12</strain>
    </source>
</reference>
<evidence type="ECO:0000313" key="1">
    <source>
        <dbReference type="EMBL" id="PZG12958.1"/>
    </source>
</evidence>
<accession>A0A2W2EKS9</accession>
<comment type="caution">
    <text evidence="1">The sequence shown here is derived from an EMBL/GenBank/DDBJ whole genome shotgun (WGS) entry which is preliminary data.</text>
</comment>
<proteinExistence type="predicted"/>
<gene>
    <name evidence="1" type="ORF">C1I95_24765</name>
</gene>
<organism evidence="1 2">
    <name type="scientific">Micromonospora craterilacus</name>
    <dbReference type="NCBI Taxonomy" id="1655439"/>
    <lineage>
        <taxon>Bacteria</taxon>
        <taxon>Bacillati</taxon>
        <taxon>Actinomycetota</taxon>
        <taxon>Actinomycetes</taxon>
        <taxon>Micromonosporales</taxon>
        <taxon>Micromonosporaceae</taxon>
        <taxon>Micromonospora</taxon>
    </lineage>
</organism>
<evidence type="ECO:0000313" key="2">
    <source>
        <dbReference type="Proteomes" id="UP000248924"/>
    </source>
</evidence>
<protein>
    <submittedName>
        <fullName evidence="1">Uncharacterized protein</fullName>
    </submittedName>
</protein>
<dbReference type="EMBL" id="POTY01000192">
    <property type="protein sequence ID" value="PZG12958.1"/>
    <property type="molecule type" value="Genomic_DNA"/>
</dbReference>
<dbReference type="AlphaFoldDB" id="A0A2W2EKS9"/>
<sequence>MEAAVTDFRPPWARRMDALLGIPVCLDPDQPAGTARFEVDPEEPRHITRIWSAARDPAEVKFTDEQTEQIRDHYRAMDERAARLLIDYQRLLAQLGPPLPAEMEDPLCACSHAALTTGSHLLSYHPFGGRCSGLDSYGLPCQCPSFELHEETQEMINER</sequence>
<keyword evidence="2" id="KW-1185">Reference proteome</keyword>
<name>A0A2W2EKS9_9ACTN</name>